<dbReference type="Proteomes" id="UP001597100">
    <property type="component" value="Unassembled WGS sequence"/>
</dbReference>
<protein>
    <recommendedName>
        <fullName evidence="5">SPW repeat-containing protein</fullName>
    </recommendedName>
</protein>
<evidence type="ECO:0000256" key="2">
    <source>
        <dbReference type="SAM" id="Phobius"/>
    </source>
</evidence>
<evidence type="ECO:0000256" key="1">
    <source>
        <dbReference type="SAM" id="MobiDB-lite"/>
    </source>
</evidence>
<dbReference type="EMBL" id="JBHTJP010000035">
    <property type="protein sequence ID" value="MFD0977599.1"/>
    <property type="molecule type" value="Genomic_DNA"/>
</dbReference>
<proteinExistence type="predicted"/>
<keyword evidence="2" id="KW-0472">Membrane</keyword>
<feature type="region of interest" description="Disordered" evidence="1">
    <location>
        <begin position="122"/>
        <end position="145"/>
    </location>
</feature>
<keyword evidence="4" id="KW-1185">Reference proteome</keyword>
<feature type="transmembrane region" description="Helical" evidence="2">
    <location>
        <begin position="37"/>
        <end position="55"/>
    </location>
</feature>
<accession>A0ABW3IHY0</accession>
<gene>
    <name evidence="3" type="ORF">ACFQ1G_12415</name>
</gene>
<keyword evidence="2" id="KW-1133">Transmembrane helix</keyword>
<comment type="caution">
    <text evidence="3">The sequence shown here is derived from an EMBL/GenBank/DDBJ whole genome shotgun (WGS) entry which is preliminary data.</text>
</comment>
<feature type="transmembrane region" description="Helical" evidence="2">
    <location>
        <begin position="7"/>
        <end position="25"/>
    </location>
</feature>
<evidence type="ECO:0000313" key="3">
    <source>
        <dbReference type="EMBL" id="MFD0977599.1"/>
    </source>
</evidence>
<sequence>MNDQRLGISILSGIGMLAAFMPWVKMPILGYSIGIDHSGWITLAILSIPFILSFMGKRSVPLEGLKLYISLAAAILAAGIGIWEIIDLDSGILSSVEYGLYLLVLAATVIPLAAFVLGNNRPDPTSGSRKEKSDEMTMKKAGAPD</sequence>
<evidence type="ECO:0008006" key="5">
    <source>
        <dbReference type="Google" id="ProtNLM"/>
    </source>
</evidence>
<feature type="transmembrane region" description="Helical" evidence="2">
    <location>
        <begin position="98"/>
        <end position="118"/>
    </location>
</feature>
<keyword evidence="2" id="KW-0812">Transmembrane</keyword>
<dbReference type="RefSeq" id="WP_380740012.1">
    <property type="nucleotide sequence ID" value="NZ_JBHTJP010000035.1"/>
</dbReference>
<name>A0ABW3IHY0_9FLAO</name>
<evidence type="ECO:0000313" key="4">
    <source>
        <dbReference type="Proteomes" id="UP001597100"/>
    </source>
</evidence>
<feature type="compositionally biased region" description="Basic and acidic residues" evidence="1">
    <location>
        <begin position="128"/>
        <end position="138"/>
    </location>
</feature>
<reference evidence="4" key="1">
    <citation type="journal article" date="2019" name="Int. J. Syst. Evol. Microbiol.">
        <title>The Global Catalogue of Microorganisms (GCM) 10K type strain sequencing project: providing services to taxonomists for standard genome sequencing and annotation.</title>
        <authorList>
            <consortium name="The Broad Institute Genomics Platform"/>
            <consortium name="The Broad Institute Genome Sequencing Center for Infectious Disease"/>
            <person name="Wu L."/>
            <person name="Ma J."/>
        </authorList>
    </citation>
    <scope>NUCLEOTIDE SEQUENCE [LARGE SCALE GENOMIC DNA]</scope>
    <source>
        <strain evidence="4">CCUG 60898</strain>
    </source>
</reference>
<organism evidence="3 4">
    <name type="scientific">Salinimicrobium gaetbulicola</name>
    <dbReference type="NCBI Taxonomy" id="999702"/>
    <lineage>
        <taxon>Bacteria</taxon>
        <taxon>Pseudomonadati</taxon>
        <taxon>Bacteroidota</taxon>
        <taxon>Flavobacteriia</taxon>
        <taxon>Flavobacteriales</taxon>
        <taxon>Flavobacteriaceae</taxon>
        <taxon>Salinimicrobium</taxon>
    </lineage>
</organism>
<feature type="transmembrane region" description="Helical" evidence="2">
    <location>
        <begin position="67"/>
        <end position="86"/>
    </location>
</feature>